<sequence length="217" mass="24562">MRWAPPEQKVGHLIVITGHMMSGKTEELIAYFRTVKRVEEIREQAAIRDGKHVHSRKIGVYKHMLDTRYSETDIVSHVGQRLAATPVQSSADLFKYVSESGHEIVFCDEVQFFMEKTAGEYMIISTLYELVERHCQVIVAGLDKDFRGMPFGPMGDILALADERISLSSVCARCGDPAVVSQRYIRGKPAHWSDPVLHPGSAESYEPRCRRCHEVSK</sequence>
<dbReference type="EMBL" id="CP104067">
    <property type="protein sequence ID" value="WAH43812.1"/>
    <property type="molecule type" value="Genomic_DNA"/>
</dbReference>
<proteinExistence type="inferred from homology"/>
<protein>
    <recommendedName>
        <fullName evidence="2 8">Thymidine kinase</fullName>
        <ecNumber evidence="2 8">2.7.1.21</ecNumber>
    </recommendedName>
</protein>
<accession>A0ABY6ZLT2</accession>
<dbReference type="GO" id="GO:0004797">
    <property type="term" value="F:thymidine kinase activity"/>
    <property type="evidence" value="ECO:0007669"/>
    <property type="project" value="UniProtKB-EC"/>
</dbReference>
<evidence type="ECO:0000256" key="6">
    <source>
        <dbReference type="ARBA" id="ARBA00022777"/>
    </source>
</evidence>
<keyword evidence="6 8" id="KW-0418">Kinase</keyword>
<evidence type="ECO:0000256" key="5">
    <source>
        <dbReference type="ARBA" id="ARBA00022741"/>
    </source>
</evidence>
<evidence type="ECO:0000256" key="4">
    <source>
        <dbReference type="ARBA" id="ARBA00022679"/>
    </source>
</evidence>
<dbReference type="NCBIfam" id="NF003296">
    <property type="entry name" value="PRK04296.1-1"/>
    <property type="match status" value="1"/>
</dbReference>
<dbReference type="InterPro" id="IPR020633">
    <property type="entry name" value="Thymidine_kinase_CS"/>
</dbReference>
<dbReference type="PROSITE" id="PS00603">
    <property type="entry name" value="TK_CELLULAR_TYPE"/>
    <property type="match status" value="1"/>
</dbReference>
<dbReference type="PANTHER" id="PTHR11441">
    <property type="entry name" value="THYMIDINE KINASE"/>
    <property type="match status" value="1"/>
</dbReference>
<dbReference type="SUPFAM" id="SSF57716">
    <property type="entry name" value="Glucocorticoid receptor-like (DNA-binding domain)"/>
    <property type="match status" value="1"/>
</dbReference>
<dbReference type="InterPro" id="IPR027417">
    <property type="entry name" value="P-loop_NTPase"/>
</dbReference>
<keyword evidence="5 8" id="KW-0547">Nucleotide-binding</keyword>
<evidence type="ECO:0000256" key="1">
    <source>
        <dbReference type="ARBA" id="ARBA00007587"/>
    </source>
</evidence>
<dbReference type="Proteomes" id="UP001164761">
    <property type="component" value="Chromosome"/>
</dbReference>
<keyword evidence="4 8" id="KW-0808">Transferase</keyword>
<comment type="similarity">
    <text evidence="1 9">Belongs to the thymidine kinase family.</text>
</comment>
<dbReference type="Gene3D" id="3.30.60.20">
    <property type="match status" value="1"/>
</dbReference>
<evidence type="ECO:0000256" key="7">
    <source>
        <dbReference type="ARBA" id="ARBA00022840"/>
    </source>
</evidence>
<keyword evidence="7 8" id="KW-0067">ATP-binding</keyword>
<evidence type="ECO:0000313" key="10">
    <source>
        <dbReference type="EMBL" id="WAH43812.1"/>
    </source>
</evidence>
<organism evidence="10 11">
    <name type="scientific">Alicyclobacillus fastidiosus</name>
    <dbReference type="NCBI Taxonomy" id="392011"/>
    <lineage>
        <taxon>Bacteria</taxon>
        <taxon>Bacillati</taxon>
        <taxon>Bacillota</taxon>
        <taxon>Bacilli</taxon>
        <taxon>Bacillales</taxon>
        <taxon>Alicyclobacillaceae</taxon>
        <taxon>Alicyclobacillus</taxon>
    </lineage>
</organism>
<dbReference type="PANTHER" id="PTHR11441:SF0">
    <property type="entry name" value="THYMIDINE KINASE, CYTOSOLIC"/>
    <property type="match status" value="1"/>
</dbReference>
<dbReference type="SUPFAM" id="SSF52540">
    <property type="entry name" value="P-loop containing nucleoside triphosphate hydrolases"/>
    <property type="match status" value="1"/>
</dbReference>
<evidence type="ECO:0000256" key="8">
    <source>
        <dbReference type="RuleBase" id="RU000544"/>
    </source>
</evidence>
<name>A0ABY6ZLT2_9BACL</name>
<dbReference type="Gene3D" id="3.40.50.300">
    <property type="entry name" value="P-loop containing nucleotide triphosphate hydrolases"/>
    <property type="match status" value="1"/>
</dbReference>
<evidence type="ECO:0000313" key="11">
    <source>
        <dbReference type="Proteomes" id="UP001164761"/>
    </source>
</evidence>
<dbReference type="InterPro" id="IPR001267">
    <property type="entry name" value="Thymidine_kinase"/>
</dbReference>
<dbReference type="Pfam" id="PF00265">
    <property type="entry name" value="TK"/>
    <property type="match status" value="1"/>
</dbReference>
<evidence type="ECO:0000256" key="2">
    <source>
        <dbReference type="ARBA" id="ARBA00012118"/>
    </source>
</evidence>
<dbReference type="RefSeq" id="WP_268007718.1">
    <property type="nucleotide sequence ID" value="NZ_BSUT01000001.1"/>
</dbReference>
<dbReference type="PIRSF" id="PIRSF035805">
    <property type="entry name" value="TK_cell"/>
    <property type="match status" value="1"/>
</dbReference>
<gene>
    <name evidence="10" type="ORF">NZD89_10735</name>
</gene>
<evidence type="ECO:0000256" key="3">
    <source>
        <dbReference type="ARBA" id="ARBA00022634"/>
    </source>
</evidence>
<keyword evidence="3 8" id="KW-0237">DNA synthesis</keyword>
<reference evidence="10" key="1">
    <citation type="submission" date="2022-08" db="EMBL/GenBank/DDBJ databases">
        <title>Alicyclobacillus fastidiosus DSM 17978, complete genome.</title>
        <authorList>
            <person name="Wang Q."/>
            <person name="Cai R."/>
            <person name="Wang Z."/>
        </authorList>
    </citation>
    <scope>NUCLEOTIDE SEQUENCE</scope>
    <source>
        <strain evidence="10">DSM 17978</strain>
    </source>
</reference>
<keyword evidence="11" id="KW-1185">Reference proteome</keyword>
<evidence type="ECO:0000256" key="9">
    <source>
        <dbReference type="RuleBase" id="RU004165"/>
    </source>
</evidence>
<comment type="catalytic activity">
    <reaction evidence="8">
        <text>thymidine + ATP = dTMP + ADP + H(+)</text>
        <dbReference type="Rhea" id="RHEA:19129"/>
        <dbReference type="ChEBI" id="CHEBI:15378"/>
        <dbReference type="ChEBI" id="CHEBI:17748"/>
        <dbReference type="ChEBI" id="CHEBI:30616"/>
        <dbReference type="ChEBI" id="CHEBI:63528"/>
        <dbReference type="ChEBI" id="CHEBI:456216"/>
        <dbReference type="EC" id="2.7.1.21"/>
    </reaction>
</comment>
<dbReference type="EC" id="2.7.1.21" evidence="2 8"/>